<dbReference type="RefSeq" id="WP_307155937.1">
    <property type="nucleotide sequence ID" value="NZ_JAUSWH010000001.1"/>
</dbReference>
<protein>
    <submittedName>
        <fullName evidence="2">Uncharacterized protein</fullName>
    </submittedName>
</protein>
<evidence type="ECO:0000256" key="1">
    <source>
        <dbReference type="SAM" id="SignalP"/>
    </source>
</evidence>
<organism evidence="2 3">
    <name type="scientific">Rhizobium paknamense</name>
    <dbReference type="NCBI Taxonomy" id="1206817"/>
    <lineage>
        <taxon>Bacteria</taxon>
        <taxon>Pseudomonadati</taxon>
        <taxon>Pseudomonadota</taxon>
        <taxon>Alphaproteobacteria</taxon>
        <taxon>Hyphomicrobiales</taxon>
        <taxon>Rhizobiaceae</taxon>
        <taxon>Rhizobium/Agrobacterium group</taxon>
        <taxon>Rhizobium</taxon>
    </lineage>
</organism>
<reference evidence="2 3" key="1">
    <citation type="submission" date="2023-07" db="EMBL/GenBank/DDBJ databases">
        <title>Genomic Encyclopedia of Type Strains, Phase IV (KMG-IV): sequencing the most valuable type-strain genomes for metagenomic binning, comparative biology and taxonomic classification.</title>
        <authorList>
            <person name="Goeker M."/>
        </authorList>
    </citation>
    <scope>NUCLEOTIDE SEQUENCE [LARGE SCALE GENOMIC DNA]</scope>
    <source>
        <strain evidence="2 3">DSM 100301</strain>
    </source>
</reference>
<evidence type="ECO:0000313" key="2">
    <source>
        <dbReference type="EMBL" id="MDQ0453695.1"/>
    </source>
</evidence>
<feature type="chain" id="PRO_5046470738" evidence="1">
    <location>
        <begin position="20"/>
        <end position="83"/>
    </location>
</feature>
<name>A0ABU0I892_9HYPH</name>
<keyword evidence="3" id="KW-1185">Reference proteome</keyword>
<dbReference type="EMBL" id="JAUSWH010000001">
    <property type="protein sequence ID" value="MDQ0453695.1"/>
    <property type="molecule type" value="Genomic_DNA"/>
</dbReference>
<dbReference type="Proteomes" id="UP001235269">
    <property type="component" value="Unassembled WGS sequence"/>
</dbReference>
<comment type="caution">
    <text evidence="2">The sequence shown here is derived from an EMBL/GenBank/DDBJ whole genome shotgun (WGS) entry which is preliminary data.</text>
</comment>
<feature type="signal peptide" evidence="1">
    <location>
        <begin position="1"/>
        <end position="19"/>
    </location>
</feature>
<gene>
    <name evidence="2" type="ORF">QO005_000010</name>
</gene>
<keyword evidence="1" id="KW-0732">Signal</keyword>
<proteinExistence type="predicted"/>
<sequence>MKKFIVACLIGLGSFAATAAPSAAQGASVTVIQDGGYRHGPDWRRDHHDRRDWRRHHRPRCFTKVVRTRHHGEVIIRKTRVCR</sequence>
<accession>A0ABU0I892</accession>
<evidence type="ECO:0000313" key="3">
    <source>
        <dbReference type="Proteomes" id="UP001235269"/>
    </source>
</evidence>